<proteinExistence type="predicted"/>
<dbReference type="EnsemblMetazoa" id="BGLB036247-RA">
    <property type="protein sequence ID" value="BGLB036247-PA"/>
    <property type="gene ID" value="BGLB036247"/>
</dbReference>
<dbReference type="VEuPathDB" id="VectorBase:BGLAX_040100"/>
<feature type="transmembrane region" description="Helical" evidence="1">
    <location>
        <begin position="271"/>
        <end position="294"/>
    </location>
</feature>
<reference evidence="2" key="1">
    <citation type="submission" date="2020-05" db="UniProtKB">
        <authorList>
            <consortium name="EnsemblMetazoa"/>
        </authorList>
    </citation>
    <scope>IDENTIFICATION</scope>
    <source>
        <strain evidence="2">BB02</strain>
    </source>
</reference>
<evidence type="ECO:0000313" key="2">
    <source>
        <dbReference type="EnsemblMetazoa" id="BGLB036247-PA"/>
    </source>
</evidence>
<organism evidence="2 3">
    <name type="scientific">Biomphalaria glabrata</name>
    <name type="common">Bloodfluke planorb</name>
    <name type="synonym">Freshwater snail</name>
    <dbReference type="NCBI Taxonomy" id="6526"/>
    <lineage>
        <taxon>Eukaryota</taxon>
        <taxon>Metazoa</taxon>
        <taxon>Spiralia</taxon>
        <taxon>Lophotrochozoa</taxon>
        <taxon>Mollusca</taxon>
        <taxon>Gastropoda</taxon>
        <taxon>Heterobranchia</taxon>
        <taxon>Euthyneura</taxon>
        <taxon>Panpulmonata</taxon>
        <taxon>Hygrophila</taxon>
        <taxon>Lymnaeoidea</taxon>
        <taxon>Planorbidae</taxon>
        <taxon>Biomphalaria</taxon>
    </lineage>
</organism>
<accession>A0A2C9LXX0</accession>
<gene>
    <name evidence="2" type="primary">106055265</name>
</gene>
<dbReference type="KEGG" id="bgt:106055265"/>
<keyword evidence="1" id="KW-1133">Transmembrane helix</keyword>
<name>A0A2C9LXX0_BIOGL</name>
<protein>
    <submittedName>
        <fullName evidence="2">Uncharacterized protein</fullName>
    </submittedName>
</protein>
<sequence length="492" mass="56242">MIMITFHHDLIYTYKFSIVIMLVSVISCRCLNKDICTTLFENNSSVNDTQCSFGFVHGFDTYTIKGKVSFATETLKSIGLENVQKDFYYCLIPFFEGCQNDTSHICYCLHTENNGTYDLVFTIFLHHEDSNATVRAVMIIQDEPVRYSNEIMLPQVANIEMDNVSYELTINDQRINSLNCSLWLEDPTMELSYNISSTPTLPGHLSIEDHNTLTEIKKKSETYTIKNWTFMLNSTIVFLFNLCGRVEKKVFCNYSIDMKFVNVKDYTSLQLPILIIVLGILALLSAGFIIHRYLRKKDTKNFRKKHTNNVPEDITDTEMTTGTDLLNQNLYREKDTFFLALTKICLHVCTKNVHNTNTNTDPLLDNKMKVCIGEIIDVIIYHPIQSSELENCNCHQCDKMPIPNQVYGYIIVQLLSKKFIENVFDITTTFGRGDQSISFSGCSDISLKGSELQLLKFVSCNKENVSKASSAFKAFLNAKAKLFGRSNEEICL</sequence>
<keyword evidence="1" id="KW-0472">Membrane</keyword>
<keyword evidence="1" id="KW-0812">Transmembrane</keyword>
<dbReference type="AlphaFoldDB" id="A0A2C9LXX0"/>
<evidence type="ECO:0000256" key="1">
    <source>
        <dbReference type="SAM" id="Phobius"/>
    </source>
</evidence>
<dbReference type="VEuPathDB" id="VectorBase:BGLB036247"/>
<dbReference type="Proteomes" id="UP000076420">
    <property type="component" value="Unassembled WGS sequence"/>
</dbReference>
<evidence type="ECO:0000313" key="3">
    <source>
        <dbReference type="Proteomes" id="UP000076420"/>
    </source>
</evidence>